<gene>
    <name evidence="2" type="ORF">GFSPODELE1_LOCUS6533</name>
</gene>
<organism evidence="2 3">
    <name type="scientific">Somion occarium</name>
    <dbReference type="NCBI Taxonomy" id="3059160"/>
    <lineage>
        <taxon>Eukaryota</taxon>
        <taxon>Fungi</taxon>
        <taxon>Dikarya</taxon>
        <taxon>Basidiomycota</taxon>
        <taxon>Agaricomycotina</taxon>
        <taxon>Agaricomycetes</taxon>
        <taxon>Polyporales</taxon>
        <taxon>Cerrenaceae</taxon>
        <taxon>Somion</taxon>
    </lineage>
</organism>
<proteinExistence type="predicted"/>
<dbReference type="PANTHER" id="PTHR43827">
    <property type="entry name" value="2,5-DIKETO-D-GLUCONIC ACID REDUCTASE"/>
    <property type="match status" value="1"/>
</dbReference>
<dbReference type="InterPro" id="IPR020471">
    <property type="entry name" value="AKR"/>
</dbReference>
<evidence type="ECO:0000313" key="2">
    <source>
        <dbReference type="EMBL" id="CAL1707770.1"/>
    </source>
</evidence>
<reference evidence="3" key="1">
    <citation type="submission" date="2024-04" db="EMBL/GenBank/DDBJ databases">
        <authorList>
            <person name="Shaw F."/>
            <person name="Minotto A."/>
        </authorList>
    </citation>
    <scope>NUCLEOTIDE SEQUENCE [LARGE SCALE GENOMIC DNA]</scope>
</reference>
<dbReference type="InterPro" id="IPR036812">
    <property type="entry name" value="NAD(P)_OxRdtase_dom_sf"/>
</dbReference>
<sequence length="313" mass="34843">MSAIPIRKLNTGAVIPGIGLGCGSDLTPEGIRETKNWVLSAIKLGYRLLDTAALYGTESVVGKAVRESGVSREEIFVTTKLHWTHPSIFWKSLDDSLEALNVGYVDLYLMHSPITWKYEGDGFGMDKIFPKDENGNAKLLDHPNFNETWAMMEMALATGKVRAIGVSNFSIKTLEQLLKTAKVVPAVNQVEMHPFLVQEDLLQYCRSKGIIVEAYTPTGYSNVLDLPLIKELADKYNVTPVQLVLAWHIARGVIPLPKSTNAGRQKQNITLPTLDPEDVKRISSLDRGERLTQIIDKKDGRLWGAWTAEQLGW</sequence>
<keyword evidence="3" id="KW-1185">Reference proteome</keyword>
<dbReference type="PIRSF" id="PIRSF000097">
    <property type="entry name" value="AKR"/>
    <property type="match status" value="1"/>
</dbReference>
<dbReference type="Gene3D" id="3.20.20.100">
    <property type="entry name" value="NADP-dependent oxidoreductase domain"/>
    <property type="match status" value="1"/>
</dbReference>
<feature type="domain" description="NADP-dependent oxidoreductase" evidence="1">
    <location>
        <begin position="34"/>
        <end position="286"/>
    </location>
</feature>
<dbReference type="PROSITE" id="PS00062">
    <property type="entry name" value="ALDOKETO_REDUCTASE_2"/>
    <property type="match status" value="1"/>
</dbReference>
<evidence type="ECO:0000313" key="3">
    <source>
        <dbReference type="Proteomes" id="UP001497453"/>
    </source>
</evidence>
<dbReference type="InterPro" id="IPR018170">
    <property type="entry name" value="Aldo/ket_reductase_CS"/>
</dbReference>
<accession>A0ABP1DIV9</accession>
<name>A0ABP1DIV9_9APHY</name>
<dbReference type="InterPro" id="IPR023210">
    <property type="entry name" value="NADP_OxRdtase_dom"/>
</dbReference>
<dbReference type="PANTHER" id="PTHR43827:SF13">
    <property type="entry name" value="ALDO_KETO REDUCTASE FAMILY PROTEIN"/>
    <property type="match status" value="1"/>
</dbReference>
<dbReference type="EMBL" id="OZ037947">
    <property type="protein sequence ID" value="CAL1707770.1"/>
    <property type="molecule type" value="Genomic_DNA"/>
</dbReference>
<dbReference type="PROSITE" id="PS00798">
    <property type="entry name" value="ALDOKETO_REDUCTASE_1"/>
    <property type="match status" value="1"/>
</dbReference>
<dbReference type="Pfam" id="PF00248">
    <property type="entry name" value="Aldo_ket_red"/>
    <property type="match status" value="1"/>
</dbReference>
<dbReference type="Proteomes" id="UP001497453">
    <property type="component" value="Chromosome 4"/>
</dbReference>
<dbReference type="SUPFAM" id="SSF51430">
    <property type="entry name" value="NAD(P)-linked oxidoreductase"/>
    <property type="match status" value="1"/>
</dbReference>
<dbReference type="PROSITE" id="PS51257">
    <property type="entry name" value="PROKAR_LIPOPROTEIN"/>
    <property type="match status" value="1"/>
</dbReference>
<protein>
    <recommendedName>
        <fullName evidence="1">NADP-dependent oxidoreductase domain-containing protein</fullName>
    </recommendedName>
</protein>
<dbReference type="PRINTS" id="PR00069">
    <property type="entry name" value="ALDKETRDTASE"/>
</dbReference>
<evidence type="ECO:0000259" key="1">
    <source>
        <dbReference type="Pfam" id="PF00248"/>
    </source>
</evidence>
<dbReference type="CDD" id="cd19071">
    <property type="entry name" value="AKR_AKR1-5-like"/>
    <property type="match status" value="1"/>
</dbReference>
<dbReference type="PROSITE" id="PS00063">
    <property type="entry name" value="ALDOKETO_REDUCTASE_3"/>
    <property type="match status" value="1"/>
</dbReference>